<dbReference type="EMBL" id="JH598092">
    <property type="status" value="NOT_ANNOTATED_CDS"/>
    <property type="molecule type" value="Genomic_DNA"/>
</dbReference>
<dbReference type="VEuPathDB" id="FungiDB:HpaG812886"/>
<dbReference type="EnsemblProtists" id="HpaT812886">
    <property type="protein sequence ID" value="HpaP812886"/>
    <property type="gene ID" value="HpaG812886"/>
</dbReference>
<name>M4C1E8_HYAAE</name>
<sequence>MIVQLAPLSDCATAVVAENKDSCNFDNRDWNLESYKRHVLSDDKRAQIVAEYDSDQVYGSKVAMAMFDARGAPFELDVDESAPWTRNSVSAASVFVFLLCLGLGLHQHRRLQNGYVPVSGTKEKALEARSSPRQREPTDRQFNREPSRRVIRFSDMASTLDVIPNEAIYDYQL</sequence>
<evidence type="ECO:0000313" key="3">
    <source>
        <dbReference type="Proteomes" id="UP000011713"/>
    </source>
</evidence>
<dbReference type="AlphaFoldDB" id="M4C1E8"/>
<evidence type="ECO:0000256" key="1">
    <source>
        <dbReference type="SAM" id="MobiDB-lite"/>
    </source>
</evidence>
<dbReference type="Proteomes" id="UP000011713">
    <property type="component" value="Unassembled WGS sequence"/>
</dbReference>
<proteinExistence type="predicted"/>
<dbReference type="eggNOG" id="ENOG502SND7">
    <property type="taxonomic scope" value="Eukaryota"/>
</dbReference>
<keyword evidence="3" id="KW-1185">Reference proteome</keyword>
<reference evidence="3" key="1">
    <citation type="journal article" date="2010" name="Science">
        <title>Signatures of adaptation to obligate biotrophy in the Hyaloperonospora arabidopsidis genome.</title>
        <authorList>
            <person name="Baxter L."/>
            <person name="Tripathy S."/>
            <person name="Ishaque N."/>
            <person name="Boot N."/>
            <person name="Cabral A."/>
            <person name="Kemen E."/>
            <person name="Thines M."/>
            <person name="Ah-Fong A."/>
            <person name="Anderson R."/>
            <person name="Badejoko W."/>
            <person name="Bittner-Eddy P."/>
            <person name="Boore J.L."/>
            <person name="Chibucos M.C."/>
            <person name="Coates M."/>
            <person name="Dehal P."/>
            <person name="Delehaunty K."/>
            <person name="Dong S."/>
            <person name="Downton P."/>
            <person name="Dumas B."/>
            <person name="Fabro G."/>
            <person name="Fronick C."/>
            <person name="Fuerstenberg S.I."/>
            <person name="Fulton L."/>
            <person name="Gaulin E."/>
            <person name="Govers F."/>
            <person name="Hughes L."/>
            <person name="Humphray S."/>
            <person name="Jiang R.H."/>
            <person name="Judelson H."/>
            <person name="Kamoun S."/>
            <person name="Kyung K."/>
            <person name="Meijer H."/>
            <person name="Minx P."/>
            <person name="Morris P."/>
            <person name="Nelson J."/>
            <person name="Phuntumart V."/>
            <person name="Qutob D."/>
            <person name="Rehmany A."/>
            <person name="Rougon-Cardoso A."/>
            <person name="Ryden P."/>
            <person name="Torto-Alalibo T."/>
            <person name="Studholme D."/>
            <person name="Wang Y."/>
            <person name="Win J."/>
            <person name="Wood J."/>
            <person name="Clifton S.W."/>
            <person name="Rogers J."/>
            <person name="Van den Ackerveken G."/>
            <person name="Jones J.D."/>
            <person name="McDowell J.M."/>
            <person name="Beynon J."/>
            <person name="Tyler B.M."/>
        </authorList>
    </citation>
    <scope>NUCLEOTIDE SEQUENCE [LARGE SCALE GENOMIC DNA]</scope>
    <source>
        <strain evidence="3">Emoy2</strain>
    </source>
</reference>
<dbReference type="InParanoid" id="M4C1E8"/>
<protein>
    <submittedName>
        <fullName evidence="2">Uncharacterized protein</fullName>
    </submittedName>
</protein>
<feature type="region of interest" description="Disordered" evidence="1">
    <location>
        <begin position="125"/>
        <end position="146"/>
    </location>
</feature>
<accession>M4C1E8</accession>
<feature type="compositionally biased region" description="Basic and acidic residues" evidence="1">
    <location>
        <begin position="133"/>
        <end position="146"/>
    </location>
</feature>
<dbReference type="HOGENOM" id="CLU_1550480_0_0_1"/>
<evidence type="ECO:0000313" key="2">
    <source>
        <dbReference type="EnsemblProtists" id="HpaP812886"/>
    </source>
</evidence>
<reference evidence="2" key="2">
    <citation type="submission" date="2015-06" db="UniProtKB">
        <authorList>
            <consortium name="EnsemblProtists"/>
        </authorList>
    </citation>
    <scope>IDENTIFICATION</scope>
    <source>
        <strain evidence="2">Emoy2</strain>
    </source>
</reference>
<organism evidence="2 3">
    <name type="scientific">Hyaloperonospora arabidopsidis (strain Emoy2)</name>
    <name type="common">Downy mildew agent</name>
    <name type="synonym">Peronospora arabidopsidis</name>
    <dbReference type="NCBI Taxonomy" id="559515"/>
    <lineage>
        <taxon>Eukaryota</taxon>
        <taxon>Sar</taxon>
        <taxon>Stramenopiles</taxon>
        <taxon>Oomycota</taxon>
        <taxon>Peronosporomycetes</taxon>
        <taxon>Peronosporales</taxon>
        <taxon>Peronosporaceae</taxon>
        <taxon>Hyaloperonospora</taxon>
    </lineage>
</organism>